<gene>
    <name evidence="8" type="ORF">RU97_GL000900</name>
</gene>
<accession>A0A1L8RHT9</accession>
<evidence type="ECO:0000313" key="9">
    <source>
        <dbReference type="Proteomes" id="UP000181884"/>
    </source>
</evidence>
<dbReference type="PANTHER" id="PTHR33308:SF9">
    <property type="entry name" value="PEPTIDOGLYCAN HYDROLASE FLGJ"/>
    <property type="match status" value="1"/>
</dbReference>
<keyword evidence="4" id="KW-0378">Hydrolase</keyword>
<evidence type="ECO:0000256" key="3">
    <source>
        <dbReference type="ARBA" id="ARBA00022638"/>
    </source>
</evidence>
<keyword evidence="2" id="KW-0929">Antimicrobial</keyword>
<dbReference type="GO" id="GO:0031640">
    <property type="term" value="P:killing of cells of another organism"/>
    <property type="evidence" value="ECO:0007669"/>
    <property type="project" value="UniProtKB-KW"/>
</dbReference>
<keyword evidence="3" id="KW-0081">Bacteriolytic enzyme</keyword>
<dbReference type="SUPFAM" id="SSF54106">
    <property type="entry name" value="LysM domain"/>
    <property type="match status" value="1"/>
</dbReference>
<feature type="chain" id="PRO_5009879826" description="Peptidoglycan hydrolase" evidence="6">
    <location>
        <begin position="40"/>
        <end position="288"/>
    </location>
</feature>
<evidence type="ECO:0000256" key="5">
    <source>
        <dbReference type="ARBA" id="ARBA00032108"/>
    </source>
</evidence>
<keyword evidence="6" id="KW-0732">Signal</keyword>
<keyword evidence="9" id="KW-1185">Reference proteome</keyword>
<sequence length="288" mass="31194">MRETRSARHQKKAKSKGVWAAPAVGLLALPFAMPLTSQATELGTVETTNQAAFIQQIAPYAMEVAQANDLYPSVMIAQALLETGYGSSALSQAPYYNLFGVKGYDGQNVVYLPTSEYLNGEWVIMNEPFRQYSSYYESFQDQANVLLSTMWGANHHYQGVWRSNTSSYMDATAWLTGRYATDPGYGSKLNSLIASYNLTQYDGGYSAPVEETAAAEVYQDEATTEAADTTVVETGTSEVATVGGTHTVVSGDTLWDIATNNGLTVDQLKALNGLTEDTIYVGEILALG</sequence>
<dbReference type="PANTHER" id="PTHR33308">
    <property type="entry name" value="PEPTIDOGLYCAN HYDROLASE FLGJ"/>
    <property type="match status" value="1"/>
</dbReference>
<comment type="caution">
    <text evidence="8">The sequence shown here is derived from an EMBL/GenBank/DDBJ whole genome shotgun (WGS) entry which is preliminary data.</text>
</comment>
<proteinExistence type="inferred from homology"/>
<evidence type="ECO:0000259" key="7">
    <source>
        <dbReference type="PROSITE" id="PS51782"/>
    </source>
</evidence>
<dbReference type="InterPro" id="IPR051056">
    <property type="entry name" value="Glycosyl_Hydrolase_73"/>
</dbReference>
<dbReference type="InterPro" id="IPR002901">
    <property type="entry name" value="MGlyc_endo_b_GlcNAc-like_dom"/>
</dbReference>
<protein>
    <recommendedName>
        <fullName evidence="5">Peptidoglycan hydrolase</fullName>
    </recommendedName>
</protein>
<evidence type="ECO:0000313" key="8">
    <source>
        <dbReference type="EMBL" id="OJG19329.1"/>
    </source>
</evidence>
<evidence type="ECO:0000256" key="6">
    <source>
        <dbReference type="SAM" id="SignalP"/>
    </source>
</evidence>
<dbReference type="InterPro" id="IPR018392">
    <property type="entry name" value="LysM"/>
</dbReference>
<dbReference type="STRING" id="214095.RU97_GL000900"/>
<dbReference type="SMART" id="SM00257">
    <property type="entry name" value="LysM"/>
    <property type="match status" value="1"/>
</dbReference>
<evidence type="ECO:0000256" key="4">
    <source>
        <dbReference type="ARBA" id="ARBA00022801"/>
    </source>
</evidence>
<dbReference type="EMBL" id="JXKH01000002">
    <property type="protein sequence ID" value="OJG19329.1"/>
    <property type="molecule type" value="Genomic_DNA"/>
</dbReference>
<dbReference type="SMART" id="SM00047">
    <property type="entry name" value="LYZ2"/>
    <property type="match status" value="1"/>
</dbReference>
<dbReference type="GO" id="GO:0004040">
    <property type="term" value="F:amidase activity"/>
    <property type="evidence" value="ECO:0007669"/>
    <property type="project" value="InterPro"/>
</dbReference>
<dbReference type="CDD" id="cd00118">
    <property type="entry name" value="LysM"/>
    <property type="match status" value="1"/>
</dbReference>
<name>A0A1L8RHT9_9ENTE</name>
<dbReference type="Gene3D" id="1.10.530.10">
    <property type="match status" value="1"/>
</dbReference>
<evidence type="ECO:0000256" key="1">
    <source>
        <dbReference type="ARBA" id="ARBA00010266"/>
    </source>
</evidence>
<feature type="signal peptide" evidence="6">
    <location>
        <begin position="1"/>
        <end position="39"/>
    </location>
</feature>
<dbReference type="Gene3D" id="3.10.350.10">
    <property type="entry name" value="LysM domain"/>
    <property type="match status" value="1"/>
</dbReference>
<dbReference type="InterPro" id="IPR036779">
    <property type="entry name" value="LysM_dom_sf"/>
</dbReference>
<feature type="domain" description="LysM" evidence="7">
    <location>
        <begin position="244"/>
        <end position="287"/>
    </location>
</feature>
<comment type="similarity">
    <text evidence="1">Belongs to the glycosyl hydrolase 73 family.</text>
</comment>
<dbReference type="Gene3D" id="4.10.80.30">
    <property type="entry name" value="DNA polymerase, domain 6"/>
    <property type="match status" value="1"/>
</dbReference>
<dbReference type="Proteomes" id="UP000181884">
    <property type="component" value="Unassembled WGS sequence"/>
</dbReference>
<dbReference type="PROSITE" id="PS51782">
    <property type="entry name" value="LYSM"/>
    <property type="match status" value="1"/>
</dbReference>
<evidence type="ECO:0000256" key="2">
    <source>
        <dbReference type="ARBA" id="ARBA00022529"/>
    </source>
</evidence>
<dbReference type="GO" id="GO:0042742">
    <property type="term" value="P:defense response to bacterium"/>
    <property type="evidence" value="ECO:0007669"/>
    <property type="project" value="UniProtKB-KW"/>
</dbReference>
<dbReference type="Pfam" id="PF01476">
    <property type="entry name" value="LysM"/>
    <property type="match status" value="1"/>
</dbReference>
<reference evidence="8 9" key="1">
    <citation type="submission" date="2014-12" db="EMBL/GenBank/DDBJ databases">
        <title>Draft genome sequences of 29 type strains of Enterococci.</title>
        <authorList>
            <person name="Zhong Z."/>
            <person name="Sun Z."/>
            <person name="Liu W."/>
            <person name="Zhang W."/>
            <person name="Zhang H."/>
        </authorList>
    </citation>
    <scope>NUCLEOTIDE SEQUENCE [LARGE SCALE GENOMIC DNA]</scope>
    <source>
        <strain evidence="8 9">DSM 17029</strain>
    </source>
</reference>
<dbReference type="Pfam" id="PF01832">
    <property type="entry name" value="Glucosaminidase"/>
    <property type="match status" value="1"/>
</dbReference>
<dbReference type="AlphaFoldDB" id="A0A1L8RHT9"/>
<organism evidence="8 9">
    <name type="scientific">Enterococcus canis</name>
    <dbReference type="NCBI Taxonomy" id="214095"/>
    <lineage>
        <taxon>Bacteria</taxon>
        <taxon>Bacillati</taxon>
        <taxon>Bacillota</taxon>
        <taxon>Bacilli</taxon>
        <taxon>Lactobacillales</taxon>
        <taxon>Enterococcaceae</taxon>
        <taxon>Enterococcus</taxon>
    </lineage>
</organism>